<dbReference type="Gene3D" id="3.30.420.10">
    <property type="entry name" value="Ribonuclease H-like superfamily/Ribonuclease H"/>
    <property type="match status" value="2"/>
</dbReference>
<dbReference type="InterPro" id="IPR036397">
    <property type="entry name" value="RNaseH_sf"/>
</dbReference>
<sequence length="174" mass="20082">MICILIDPWLNLFISLNESAEKHRKETFQNMVEMFNSDPHWLKIVITGNETWVYGYDPETKRQPSQWLEPGEPRFKEAKKFAQDLGLDCSQKKRRVNILTLVNHFLERYEIENEGFIDRIVTGGGSWIHHLIPDSKIASAEWHHKGSPTPKKPKITASAVKVLLSIFGRVKDAS</sequence>
<name>A0ABY6KYK0_9ARAC</name>
<protein>
    <submittedName>
        <fullName evidence="1">Uncharacterized protein</fullName>
    </submittedName>
</protein>
<dbReference type="PANTHER" id="PTHR46060">
    <property type="entry name" value="MARINER MOS1 TRANSPOSASE-LIKE PROTEIN"/>
    <property type="match status" value="1"/>
</dbReference>
<proteinExistence type="predicted"/>
<evidence type="ECO:0000313" key="2">
    <source>
        <dbReference type="Proteomes" id="UP001235939"/>
    </source>
</evidence>
<keyword evidence="2" id="KW-1185">Reference proteome</keyword>
<evidence type="ECO:0000313" key="1">
    <source>
        <dbReference type="EMBL" id="UYV73956.1"/>
    </source>
</evidence>
<organism evidence="1 2">
    <name type="scientific">Cordylochernes scorpioides</name>
    <dbReference type="NCBI Taxonomy" id="51811"/>
    <lineage>
        <taxon>Eukaryota</taxon>
        <taxon>Metazoa</taxon>
        <taxon>Ecdysozoa</taxon>
        <taxon>Arthropoda</taxon>
        <taxon>Chelicerata</taxon>
        <taxon>Arachnida</taxon>
        <taxon>Pseudoscorpiones</taxon>
        <taxon>Cheliferoidea</taxon>
        <taxon>Chernetidae</taxon>
        <taxon>Cordylochernes</taxon>
    </lineage>
</organism>
<dbReference type="Proteomes" id="UP001235939">
    <property type="component" value="Chromosome 11"/>
</dbReference>
<reference evidence="1 2" key="1">
    <citation type="submission" date="2022-01" db="EMBL/GenBank/DDBJ databases">
        <title>A chromosomal length assembly of Cordylochernes scorpioides.</title>
        <authorList>
            <person name="Zeh D."/>
            <person name="Zeh J."/>
        </authorList>
    </citation>
    <scope>NUCLEOTIDE SEQUENCE [LARGE SCALE GENOMIC DNA]</scope>
    <source>
        <strain evidence="1">IN4F17</strain>
        <tissue evidence="1">Whole Body</tissue>
    </source>
</reference>
<gene>
    <name evidence="1" type="ORF">LAZ67_11001584</name>
</gene>
<dbReference type="InterPro" id="IPR052709">
    <property type="entry name" value="Transposase-MT_Hybrid"/>
</dbReference>
<dbReference type="EMBL" id="CP092873">
    <property type="protein sequence ID" value="UYV73956.1"/>
    <property type="molecule type" value="Genomic_DNA"/>
</dbReference>
<dbReference type="PANTHER" id="PTHR46060:SF1">
    <property type="entry name" value="MARINER MOS1 TRANSPOSASE-LIKE PROTEIN"/>
    <property type="match status" value="1"/>
</dbReference>
<accession>A0ABY6KYK0</accession>